<feature type="region of interest" description="Disordered" evidence="1">
    <location>
        <begin position="169"/>
        <end position="284"/>
    </location>
</feature>
<dbReference type="KEGG" id="foc:127749685"/>
<accession>A0A9C6U412</accession>
<dbReference type="AlphaFoldDB" id="A0A9C6U412"/>
<reference evidence="4" key="1">
    <citation type="submission" date="2025-08" db="UniProtKB">
        <authorList>
            <consortium name="RefSeq"/>
        </authorList>
    </citation>
    <scope>IDENTIFICATION</scope>
    <source>
        <tissue evidence="4">Whole organism</tissue>
    </source>
</reference>
<dbReference type="RefSeq" id="XP_052124806.1">
    <property type="nucleotide sequence ID" value="XM_052268846.1"/>
</dbReference>
<dbReference type="OrthoDB" id="10660356at2759"/>
<protein>
    <submittedName>
        <fullName evidence="4">Uncharacterized protein LOC127749685</fullName>
    </submittedName>
</protein>
<evidence type="ECO:0000313" key="4">
    <source>
        <dbReference type="RefSeq" id="XP_052124806.1"/>
    </source>
</evidence>
<evidence type="ECO:0000256" key="2">
    <source>
        <dbReference type="SAM" id="SignalP"/>
    </source>
</evidence>
<keyword evidence="3" id="KW-1185">Reference proteome</keyword>
<feature type="region of interest" description="Disordered" evidence="1">
    <location>
        <begin position="331"/>
        <end position="386"/>
    </location>
</feature>
<feature type="signal peptide" evidence="2">
    <location>
        <begin position="1"/>
        <end position="22"/>
    </location>
</feature>
<feature type="compositionally biased region" description="Pro residues" evidence="1">
    <location>
        <begin position="179"/>
        <end position="206"/>
    </location>
</feature>
<evidence type="ECO:0000256" key="1">
    <source>
        <dbReference type="SAM" id="MobiDB-lite"/>
    </source>
</evidence>
<gene>
    <name evidence="4" type="primary">LOC127749685</name>
</gene>
<feature type="compositionally biased region" description="Pro residues" evidence="1">
    <location>
        <begin position="238"/>
        <end position="250"/>
    </location>
</feature>
<dbReference type="Proteomes" id="UP000504606">
    <property type="component" value="Unplaced"/>
</dbReference>
<feature type="compositionally biased region" description="Low complexity" evidence="1">
    <location>
        <begin position="339"/>
        <end position="357"/>
    </location>
</feature>
<proteinExistence type="predicted"/>
<sequence length="407" mass="41980">MMILVPVFLALLWCHTCLNVMGALPRGPPCAPPCAPPTREKRHMAASGTRSGTRLVAGHLNNAHNLYLPASSAPLQGGPRRVPVPDGNLDTFRTMALEEDPMPVVPHPGEVVSYFVAEDRGPASTPGASVVLLDQRPAPFATDVHLMASSTAPGAPVTPLLILVPSGPADEPWTASVSPRPPPWTPSVSPGPPPWASAVSPRPPPWTSHVSPSSPPSWTAPWSPSWPAPGSPTTSPSLPAPVGPRPPPAWASPSPSASHRQPQWALPAWPSAGAGHQQQPDSAEAAATIDLMPSGPESNSVVPAARPEATLHSLRSNISALLDSVLYRPPAPSAAQDSAHATPGAAPTAANDANATASEVPEAHAAAEQPSQTSRVCTSAADGSSGVCYSATECRRRGGLSDLSRFQ</sequence>
<keyword evidence="2" id="KW-0732">Signal</keyword>
<evidence type="ECO:0000313" key="3">
    <source>
        <dbReference type="Proteomes" id="UP000504606"/>
    </source>
</evidence>
<feature type="chain" id="PRO_5039388453" evidence="2">
    <location>
        <begin position="23"/>
        <end position="407"/>
    </location>
</feature>
<organism evidence="3 4">
    <name type="scientific">Frankliniella occidentalis</name>
    <name type="common">Western flower thrips</name>
    <name type="synonym">Euthrips occidentalis</name>
    <dbReference type="NCBI Taxonomy" id="133901"/>
    <lineage>
        <taxon>Eukaryota</taxon>
        <taxon>Metazoa</taxon>
        <taxon>Ecdysozoa</taxon>
        <taxon>Arthropoda</taxon>
        <taxon>Hexapoda</taxon>
        <taxon>Insecta</taxon>
        <taxon>Pterygota</taxon>
        <taxon>Neoptera</taxon>
        <taxon>Paraneoptera</taxon>
        <taxon>Thysanoptera</taxon>
        <taxon>Terebrantia</taxon>
        <taxon>Thripoidea</taxon>
        <taxon>Thripidae</taxon>
        <taxon>Frankliniella</taxon>
    </lineage>
</organism>
<dbReference type="GeneID" id="127749685"/>
<name>A0A9C6U412_FRAOC</name>